<gene>
    <name evidence="6" type="ORF">M0812_12683</name>
</gene>
<feature type="transmembrane region" description="Helical" evidence="5">
    <location>
        <begin position="106"/>
        <end position="130"/>
    </location>
</feature>
<organism evidence="6 7">
    <name type="scientific">Anaeramoeba flamelloides</name>
    <dbReference type="NCBI Taxonomy" id="1746091"/>
    <lineage>
        <taxon>Eukaryota</taxon>
        <taxon>Metamonada</taxon>
        <taxon>Anaeramoebidae</taxon>
        <taxon>Anaeramoeba</taxon>
    </lineage>
</organism>
<reference evidence="6" key="1">
    <citation type="submission" date="2022-08" db="EMBL/GenBank/DDBJ databases">
        <title>Novel sulphate-reducing endosymbionts in the free-living metamonad Anaeramoeba.</title>
        <authorList>
            <person name="Jerlstrom-Hultqvist J."/>
            <person name="Cepicka I."/>
            <person name="Gallot-Lavallee L."/>
            <person name="Salas-Leiva D."/>
            <person name="Curtis B.A."/>
            <person name="Zahonova K."/>
            <person name="Pipaliya S."/>
            <person name="Dacks J."/>
            <person name="Roger A.J."/>
        </authorList>
    </citation>
    <scope>NUCLEOTIDE SEQUENCE</scope>
    <source>
        <strain evidence="6">Busselton2</strain>
    </source>
</reference>
<name>A0AAV7ZQ47_9EUKA</name>
<feature type="transmembrane region" description="Helical" evidence="5">
    <location>
        <begin position="191"/>
        <end position="210"/>
    </location>
</feature>
<accession>A0AAV7ZQ47</accession>
<evidence type="ECO:0000313" key="7">
    <source>
        <dbReference type="Proteomes" id="UP001146793"/>
    </source>
</evidence>
<evidence type="ECO:0000256" key="2">
    <source>
        <dbReference type="ARBA" id="ARBA00022692"/>
    </source>
</evidence>
<dbReference type="PANTHER" id="PTHR23112">
    <property type="entry name" value="G PROTEIN-COUPLED RECEPTOR 157-RELATED"/>
    <property type="match status" value="1"/>
</dbReference>
<evidence type="ECO:0000313" key="6">
    <source>
        <dbReference type="EMBL" id="KAJ3442931.1"/>
    </source>
</evidence>
<dbReference type="GO" id="GO:0007189">
    <property type="term" value="P:adenylate cyclase-activating G protein-coupled receptor signaling pathway"/>
    <property type="evidence" value="ECO:0007669"/>
    <property type="project" value="TreeGrafter"/>
</dbReference>
<keyword evidence="3 5" id="KW-1133">Transmembrane helix</keyword>
<comment type="caution">
    <text evidence="6">The sequence shown here is derived from an EMBL/GenBank/DDBJ whole genome shotgun (WGS) entry which is preliminary data.</text>
</comment>
<dbReference type="EMBL" id="JANTQA010000026">
    <property type="protein sequence ID" value="KAJ3442931.1"/>
    <property type="molecule type" value="Genomic_DNA"/>
</dbReference>
<feature type="transmembrane region" description="Helical" evidence="5">
    <location>
        <begin position="230"/>
        <end position="250"/>
    </location>
</feature>
<evidence type="ECO:0000256" key="1">
    <source>
        <dbReference type="ARBA" id="ARBA00004141"/>
    </source>
</evidence>
<proteinExistence type="predicted"/>
<evidence type="ECO:0000256" key="5">
    <source>
        <dbReference type="SAM" id="Phobius"/>
    </source>
</evidence>
<comment type="subcellular location">
    <subcellularLocation>
        <location evidence="1">Membrane</location>
        <topology evidence="1">Multi-pass membrane protein</topology>
    </subcellularLocation>
</comment>
<feature type="transmembrane region" description="Helical" evidence="5">
    <location>
        <begin position="150"/>
        <end position="175"/>
    </location>
</feature>
<dbReference type="PANTHER" id="PTHR23112:SF0">
    <property type="entry name" value="TRANSMEMBRANE PROTEIN 116"/>
    <property type="match status" value="1"/>
</dbReference>
<dbReference type="GO" id="GO:0004930">
    <property type="term" value="F:G protein-coupled receptor activity"/>
    <property type="evidence" value="ECO:0007669"/>
    <property type="project" value="TreeGrafter"/>
</dbReference>
<protein>
    <submittedName>
        <fullName evidence="6">G protein-coupled receptor</fullName>
    </submittedName>
</protein>
<dbReference type="Proteomes" id="UP001146793">
    <property type="component" value="Unassembled WGS sequence"/>
</dbReference>
<evidence type="ECO:0000256" key="4">
    <source>
        <dbReference type="ARBA" id="ARBA00023136"/>
    </source>
</evidence>
<sequence>MSGPFAATIIGATLGMLGSILMIFFSFFVSRRLFYLKPHVNFLSLLDLLSSIGLVIPIETQGWSCTFQTCWIVFFSPAAIAFSATISVLVLIQAIWRTPIKKLNRIVMPIGIVLMLATSATLSITVGVSNKTAPNRKTSWCWLTEDDLNQFFYLVLWCYLAICLITSIALITYFLKNRSQYFIDANYKRYLVRWILFPSLLCLINLPATINRTAFLIQGSKNFDSKVLNNIQALLTPTQGLIDLILFYLYPKEIRNSVLEGLKLRKRNDHYDVLLISHAPSDED</sequence>
<dbReference type="GO" id="GO:0005886">
    <property type="term" value="C:plasma membrane"/>
    <property type="evidence" value="ECO:0007669"/>
    <property type="project" value="TreeGrafter"/>
</dbReference>
<feature type="transmembrane region" description="Helical" evidence="5">
    <location>
        <begin position="40"/>
        <end position="59"/>
    </location>
</feature>
<dbReference type="AlphaFoldDB" id="A0AAV7ZQ47"/>
<evidence type="ECO:0000256" key="3">
    <source>
        <dbReference type="ARBA" id="ARBA00022989"/>
    </source>
</evidence>
<feature type="transmembrane region" description="Helical" evidence="5">
    <location>
        <begin position="71"/>
        <end position="94"/>
    </location>
</feature>
<keyword evidence="4 5" id="KW-0472">Membrane</keyword>
<keyword evidence="6" id="KW-0675">Receptor</keyword>
<feature type="transmembrane region" description="Helical" evidence="5">
    <location>
        <begin position="6"/>
        <end position="28"/>
    </location>
</feature>
<keyword evidence="2 5" id="KW-0812">Transmembrane</keyword>